<dbReference type="EMBL" id="AFWF01000303">
    <property type="protein sequence ID" value="EGU30981.1"/>
    <property type="molecule type" value="Genomic_DNA"/>
</dbReference>
<keyword evidence="2" id="KW-1185">Reference proteome</keyword>
<accession>F9S7T1</accession>
<dbReference type="AlphaFoldDB" id="F9S7T1"/>
<evidence type="ECO:0000313" key="2">
    <source>
        <dbReference type="Proteomes" id="UP000004605"/>
    </source>
</evidence>
<gene>
    <name evidence="1" type="ORF">VII00023_20592</name>
</gene>
<organism evidence="1 2">
    <name type="scientific">Vibrio ichthyoenteri ATCC 700023</name>
    <dbReference type="NCBI Taxonomy" id="870968"/>
    <lineage>
        <taxon>Bacteria</taxon>
        <taxon>Pseudomonadati</taxon>
        <taxon>Pseudomonadota</taxon>
        <taxon>Gammaproteobacteria</taxon>
        <taxon>Vibrionales</taxon>
        <taxon>Vibrionaceae</taxon>
        <taxon>Vibrio</taxon>
    </lineage>
</organism>
<dbReference type="Proteomes" id="UP000004605">
    <property type="component" value="Unassembled WGS sequence"/>
</dbReference>
<comment type="caution">
    <text evidence="1">The sequence shown here is derived from an EMBL/GenBank/DDBJ whole genome shotgun (WGS) entry which is preliminary data.</text>
</comment>
<proteinExistence type="predicted"/>
<dbReference type="RefSeq" id="WP_006714539.1">
    <property type="nucleotide sequence ID" value="NZ_AFWF01000303.1"/>
</dbReference>
<dbReference type="OrthoDB" id="5918900at2"/>
<protein>
    <submittedName>
        <fullName evidence="1">Uncharacterized protein</fullName>
    </submittedName>
</protein>
<sequence length="102" mass="11901">MTTFKALLFRFLKRINALPEHIIDARSLDDGRGLEKQLDEYRELLEAIEKETGFFSSELGVFSINHAEGLDDYLSYLYELRFGKNPTPETAINYLRHKPSFK</sequence>
<name>F9S7T1_9VIBR</name>
<reference evidence="1 2" key="1">
    <citation type="journal article" date="2012" name="Int. J. Syst. Evol. Microbiol.">
        <title>Vibrio caribbeanicus sp. nov., isolated from the marine sponge Scleritoderma cyanea.</title>
        <authorList>
            <person name="Hoffmann M."/>
            <person name="Monday S.R."/>
            <person name="Allard M.W."/>
            <person name="Strain E.A."/>
            <person name="Whittaker P."/>
            <person name="Naum M."/>
            <person name="McCarthy P.J."/>
            <person name="Lopez J.V."/>
            <person name="Fischer M."/>
            <person name="Brown E.W."/>
        </authorList>
    </citation>
    <scope>NUCLEOTIDE SEQUENCE [LARGE SCALE GENOMIC DNA]</scope>
    <source>
        <strain evidence="1 2">ATCC 700023</strain>
    </source>
</reference>
<evidence type="ECO:0000313" key="1">
    <source>
        <dbReference type="EMBL" id="EGU30981.1"/>
    </source>
</evidence>